<accession>G2I625</accession>
<feature type="chain" id="PRO_5003431399" description="EfeO-type cupredoxin-like domain-containing protein" evidence="1">
    <location>
        <begin position="33"/>
        <end position="122"/>
    </location>
</feature>
<dbReference type="EMBL" id="AP012159">
    <property type="protein sequence ID" value="BAK83572.1"/>
    <property type="molecule type" value="Genomic_DNA"/>
</dbReference>
<evidence type="ECO:0000256" key="1">
    <source>
        <dbReference type="SAM" id="SignalP"/>
    </source>
</evidence>
<keyword evidence="1" id="KW-0732">Signal</keyword>
<sequence>MRDTTGVSRMRFVSVVSPLWLAACVFVPHAQAQDPVHLEVRDHHFTPDHFTVPAGQRFLIVLDNHDDTTDEFESYDLKFEKIVVPGGTITVHAGPLHPGTYKFFDDYHPDQATGTVTVTQEP</sequence>
<feature type="signal peptide" evidence="1">
    <location>
        <begin position="1"/>
        <end position="32"/>
    </location>
</feature>
<dbReference type="STRING" id="634177.GLX_11600"/>
<dbReference type="Gene3D" id="2.60.40.420">
    <property type="entry name" value="Cupredoxins - blue copper proteins"/>
    <property type="match status" value="1"/>
</dbReference>
<evidence type="ECO:0000313" key="4">
    <source>
        <dbReference type="Proteomes" id="UP000009044"/>
    </source>
</evidence>
<dbReference type="eggNOG" id="COG4633">
    <property type="taxonomic scope" value="Bacteria"/>
</dbReference>
<proteinExistence type="predicted"/>
<gene>
    <name evidence="3" type="ordered locus">GLX_11600</name>
</gene>
<name>G2I625_KOMMN</name>
<evidence type="ECO:0000313" key="3">
    <source>
        <dbReference type="EMBL" id="BAK83572.1"/>
    </source>
</evidence>
<dbReference type="KEGG" id="gxy:GLX_11600"/>
<dbReference type="InterPro" id="IPR008972">
    <property type="entry name" value="Cupredoxin"/>
</dbReference>
<dbReference type="SUPFAM" id="SSF49503">
    <property type="entry name" value="Cupredoxins"/>
    <property type="match status" value="1"/>
</dbReference>
<organism evidence="3 4">
    <name type="scientific">Komagataeibacter medellinensis (strain NBRC 3288 / BCRC 11682 / LMG 1693 / Kondo 51)</name>
    <name type="common">Gluconacetobacter medellinensis</name>
    <dbReference type="NCBI Taxonomy" id="634177"/>
    <lineage>
        <taxon>Bacteria</taxon>
        <taxon>Pseudomonadati</taxon>
        <taxon>Pseudomonadota</taxon>
        <taxon>Alphaproteobacteria</taxon>
        <taxon>Acetobacterales</taxon>
        <taxon>Acetobacteraceae</taxon>
        <taxon>Komagataeibacter</taxon>
    </lineage>
</organism>
<dbReference type="Pfam" id="PF13473">
    <property type="entry name" value="Cupredoxin_1"/>
    <property type="match status" value="1"/>
</dbReference>
<feature type="domain" description="EfeO-type cupredoxin-like" evidence="2">
    <location>
        <begin position="19"/>
        <end position="118"/>
    </location>
</feature>
<reference evidence="4" key="1">
    <citation type="journal article" date="2011" name="J. Bacteriol.">
        <title>Complete genome sequence of NBRC 3288, a unique cellulose-nonproducing strain of Gluconacetobacter xylinus isolated from vinegar.</title>
        <authorList>
            <person name="Ogino H."/>
            <person name="Azuma Y."/>
            <person name="Hosoyama A."/>
            <person name="Nakazawa H."/>
            <person name="Matsutani M."/>
            <person name="Hasegawa A."/>
            <person name="Otsuyama K."/>
            <person name="Matsushita K."/>
            <person name="Fujita N."/>
            <person name="Shirai M."/>
        </authorList>
    </citation>
    <scope>NUCLEOTIDE SEQUENCE [LARGE SCALE GENOMIC DNA]</scope>
    <source>
        <strain evidence="4">NBRC 3288 / BCRC 11682 / LMG 1693</strain>
    </source>
</reference>
<protein>
    <recommendedName>
        <fullName evidence="2">EfeO-type cupredoxin-like domain-containing protein</fullName>
    </recommendedName>
</protein>
<dbReference type="Proteomes" id="UP000009044">
    <property type="component" value="Chromosome"/>
</dbReference>
<evidence type="ECO:0000259" key="2">
    <source>
        <dbReference type="Pfam" id="PF13473"/>
    </source>
</evidence>
<dbReference type="InterPro" id="IPR028096">
    <property type="entry name" value="EfeO_Cupredoxin"/>
</dbReference>
<dbReference type="AlphaFoldDB" id="G2I625"/>
<dbReference type="PATRIC" id="fig|634177.7.peg.1335"/>
<dbReference type="PROSITE" id="PS51257">
    <property type="entry name" value="PROKAR_LIPOPROTEIN"/>
    <property type="match status" value="1"/>
</dbReference>
<dbReference type="HOGENOM" id="CLU_157112_0_0_5"/>